<dbReference type="Pfam" id="PF00724">
    <property type="entry name" value="Oxidored_FMN"/>
    <property type="match status" value="1"/>
</dbReference>
<dbReference type="PANTHER" id="PTHR22893">
    <property type="entry name" value="NADH OXIDOREDUCTASE-RELATED"/>
    <property type="match status" value="1"/>
</dbReference>
<name>A0A5N7CII6_PETAA</name>
<dbReference type="InterPro" id="IPR001155">
    <property type="entry name" value="OxRdtase_FMN_N"/>
</dbReference>
<keyword evidence="1" id="KW-0521">NADP</keyword>
<evidence type="ECO:0000259" key="2">
    <source>
        <dbReference type="Pfam" id="PF00724"/>
    </source>
</evidence>
<dbReference type="InterPro" id="IPR013785">
    <property type="entry name" value="Aldolase_TIM"/>
</dbReference>
<reference evidence="3" key="1">
    <citation type="submission" date="2019-04" db="EMBL/GenBank/DDBJ databases">
        <title>Friends and foes A comparative genomics studyof 23 Aspergillus species from section Flavi.</title>
        <authorList>
            <consortium name="DOE Joint Genome Institute"/>
            <person name="Kjaerbolling I."/>
            <person name="Vesth T."/>
            <person name="Frisvad J.C."/>
            <person name="Nybo J.L."/>
            <person name="Theobald S."/>
            <person name="Kildgaard S."/>
            <person name="Isbrandt T."/>
            <person name="Kuo A."/>
            <person name="Sato A."/>
            <person name="Lyhne E.K."/>
            <person name="Kogle M.E."/>
            <person name="Wiebenga A."/>
            <person name="Kun R.S."/>
            <person name="Lubbers R.J."/>
            <person name="Makela M.R."/>
            <person name="Barry K."/>
            <person name="Chovatia M."/>
            <person name="Clum A."/>
            <person name="Daum C."/>
            <person name="Haridas S."/>
            <person name="He G."/>
            <person name="LaButti K."/>
            <person name="Lipzen A."/>
            <person name="Mondo S."/>
            <person name="Riley R."/>
            <person name="Salamov A."/>
            <person name="Simmons B.A."/>
            <person name="Magnuson J.K."/>
            <person name="Henrissat B."/>
            <person name="Mortensen U.H."/>
            <person name="Larsen T.O."/>
            <person name="Devries R.P."/>
            <person name="Grigoriev I.V."/>
            <person name="Machida M."/>
            <person name="Baker S.E."/>
            <person name="Andersen M.R."/>
        </authorList>
    </citation>
    <scope>NUCLEOTIDE SEQUENCE [LARGE SCALE GENOMIC DNA]</scope>
    <source>
        <strain evidence="3">IBT 14317</strain>
    </source>
</reference>
<dbReference type="InterPro" id="IPR045247">
    <property type="entry name" value="Oye-like"/>
</dbReference>
<feature type="domain" description="NADH:flavin oxidoreductase/NADH oxidase N-terminal" evidence="2">
    <location>
        <begin position="5"/>
        <end position="338"/>
    </location>
</feature>
<dbReference type="AlphaFoldDB" id="A0A5N7CII6"/>
<dbReference type="CDD" id="cd02933">
    <property type="entry name" value="OYE_like_FMN"/>
    <property type="match status" value="1"/>
</dbReference>
<organism evidence="3">
    <name type="scientific">Petromyces alliaceus</name>
    <name type="common">Aspergillus alliaceus</name>
    <dbReference type="NCBI Taxonomy" id="209559"/>
    <lineage>
        <taxon>Eukaryota</taxon>
        <taxon>Fungi</taxon>
        <taxon>Dikarya</taxon>
        <taxon>Ascomycota</taxon>
        <taxon>Pezizomycotina</taxon>
        <taxon>Eurotiomycetes</taxon>
        <taxon>Eurotiomycetidae</taxon>
        <taxon>Eurotiales</taxon>
        <taxon>Aspergillaceae</taxon>
        <taxon>Aspergillus</taxon>
        <taxon>Aspergillus subgen. Circumdati</taxon>
    </lineage>
</organism>
<dbReference type="GO" id="GO:0010181">
    <property type="term" value="F:FMN binding"/>
    <property type="evidence" value="ECO:0007669"/>
    <property type="project" value="InterPro"/>
</dbReference>
<sequence>MTTSKLFTPLQVGRMQLAHRITMAPLTRFRNDDDHVPLPIVKEHYEQRASVPGTLLITEATLISPRAGLYSNVPGIWSEAQIAAWRTVTDSVHAKGSYIFMQLWALGRVADPTLLKKEGYDLVSSSAVPSSPDGPIPRALSEGEIREYIADYAQAAKNAIAAGFDGVEIHGANGYLIDQFTQDTANQRTDAWGGNVENRARFALEVTRAVTEAIGADRTGIRFSPFSTFQAMRMADPVPQFEYLARKTREFNLAYVHLVEPRIAGNTDVDVAGGESLDFFFRAYENAGPVIVAGGYKAKSAEEAVDLRYKDYDTLVAMGRPFTSNPDLPFKIKSGIPLRAYEREKFYLVKDPKGYTDYEFSEEFKAAQVQVAA</sequence>
<proteinExistence type="predicted"/>
<evidence type="ECO:0000313" key="3">
    <source>
        <dbReference type="EMBL" id="KAE8394020.1"/>
    </source>
</evidence>
<dbReference type="OrthoDB" id="276546at2759"/>
<dbReference type="SUPFAM" id="SSF51395">
    <property type="entry name" value="FMN-linked oxidoreductases"/>
    <property type="match status" value="1"/>
</dbReference>
<dbReference type="FunFam" id="3.20.20.70:FF:000138">
    <property type="entry name" value="NADPH dehydrogenase 1"/>
    <property type="match status" value="1"/>
</dbReference>
<dbReference type="PANTHER" id="PTHR22893:SF91">
    <property type="entry name" value="NADPH DEHYDROGENASE 2-RELATED"/>
    <property type="match status" value="1"/>
</dbReference>
<protein>
    <recommendedName>
        <fullName evidence="2">NADH:flavin oxidoreductase/NADH oxidase N-terminal domain-containing protein</fullName>
    </recommendedName>
</protein>
<dbReference type="GO" id="GO:0003959">
    <property type="term" value="F:NADPH dehydrogenase activity"/>
    <property type="evidence" value="ECO:0007669"/>
    <property type="project" value="TreeGrafter"/>
</dbReference>
<dbReference type="EMBL" id="ML735226">
    <property type="protein sequence ID" value="KAE8394020.1"/>
    <property type="molecule type" value="Genomic_DNA"/>
</dbReference>
<dbReference type="Proteomes" id="UP000326877">
    <property type="component" value="Unassembled WGS sequence"/>
</dbReference>
<dbReference type="Gene3D" id="3.20.20.70">
    <property type="entry name" value="Aldolase class I"/>
    <property type="match status" value="1"/>
</dbReference>
<gene>
    <name evidence="3" type="ORF">BDV23DRAFT_148507</name>
</gene>
<accession>A0A5N7CII6</accession>
<evidence type="ECO:0000256" key="1">
    <source>
        <dbReference type="ARBA" id="ARBA00022857"/>
    </source>
</evidence>